<dbReference type="Proteomes" id="UP000245461">
    <property type="component" value="Unassembled WGS sequence"/>
</dbReference>
<dbReference type="InterPro" id="IPR001320">
    <property type="entry name" value="Iontro_rcpt_C"/>
</dbReference>
<feature type="domain" description="Ionotropic glutamate receptor C-terminal" evidence="9">
    <location>
        <begin position="37"/>
        <end position="264"/>
    </location>
</feature>
<dbReference type="InterPro" id="IPR001638">
    <property type="entry name" value="Solute-binding_3/MltF_N"/>
</dbReference>
<dbReference type="CDD" id="cd13702">
    <property type="entry name" value="PBP2_mlr5654_like"/>
    <property type="match status" value="1"/>
</dbReference>
<comment type="subcellular location">
    <subcellularLocation>
        <location evidence="1">Periplasm</location>
    </subcellularLocation>
</comment>
<dbReference type="PROSITE" id="PS01039">
    <property type="entry name" value="SBP_BACTERIAL_3"/>
    <property type="match status" value="1"/>
</dbReference>
<dbReference type="Gene3D" id="3.40.190.10">
    <property type="entry name" value="Periplasmic binding protein-like II"/>
    <property type="match status" value="2"/>
</dbReference>
<dbReference type="FunFam" id="3.40.190.10:FF:000002">
    <property type="entry name" value="Glutamine ABC transporter periplasmic protein"/>
    <property type="match status" value="1"/>
</dbReference>
<proteinExistence type="inferred from homology"/>
<sequence length="267" mass="28816">MFFGLRTNSGLRVLAAAATILAAIGLGTAPASAEEKVVRIGTEGAYPPFNFIDSEGKLQGFDVDIAKALCDKMKVKCEFVAQDWDGIIPALQTKKYDAIVASMSITAERKKVVDFSDKYYNTPTQFVAAKGTDVGDASAKAMAGKTLGAQSSTIQANMLEAVYKDSTVKLYATVDELYADLSAGRVEAALVDKLVTAEWLKTEAGAKFDFVGPAMYEPREILGDGVGIAVRKGDDELRLALNKAIKEILEDGTYKTINDKYFPFSIY</sequence>
<evidence type="ECO:0000313" key="11">
    <source>
        <dbReference type="Proteomes" id="UP000245461"/>
    </source>
</evidence>
<protein>
    <submittedName>
        <fullName evidence="10">Amino acid ABC transporter</fullName>
    </submittedName>
</protein>
<evidence type="ECO:0000259" key="8">
    <source>
        <dbReference type="SMART" id="SM00062"/>
    </source>
</evidence>
<dbReference type="SMART" id="SM00062">
    <property type="entry name" value="PBPb"/>
    <property type="match status" value="1"/>
</dbReference>
<feature type="domain" description="Solute-binding protein family 3/N-terminal" evidence="8">
    <location>
        <begin position="37"/>
        <end position="265"/>
    </location>
</feature>
<dbReference type="SMART" id="SM00079">
    <property type="entry name" value="PBPe"/>
    <property type="match status" value="1"/>
</dbReference>
<dbReference type="EMBL" id="QGLE01000004">
    <property type="protein sequence ID" value="PWR24230.1"/>
    <property type="molecule type" value="Genomic_DNA"/>
</dbReference>
<dbReference type="RefSeq" id="WP_109904852.1">
    <property type="nucleotide sequence ID" value="NZ_QGLE01000004.1"/>
</dbReference>
<keyword evidence="3" id="KW-0813">Transport</keyword>
<keyword evidence="11" id="KW-1185">Reference proteome</keyword>
<comment type="caution">
    <text evidence="10">The sequence shown here is derived from an EMBL/GenBank/DDBJ whole genome shotgun (WGS) entry which is preliminary data.</text>
</comment>
<dbReference type="Pfam" id="PF00497">
    <property type="entry name" value="SBP_bac_3"/>
    <property type="match status" value="1"/>
</dbReference>
<evidence type="ECO:0000256" key="2">
    <source>
        <dbReference type="ARBA" id="ARBA00010333"/>
    </source>
</evidence>
<dbReference type="AlphaFoldDB" id="A0A317EDL9"/>
<dbReference type="InterPro" id="IPR005768">
    <property type="entry name" value="Lys_Arg_Orn-bd"/>
</dbReference>
<dbReference type="GO" id="GO:0030288">
    <property type="term" value="C:outer membrane-bounded periplasmic space"/>
    <property type="evidence" value="ECO:0007669"/>
    <property type="project" value="InterPro"/>
</dbReference>
<reference evidence="10 11" key="1">
    <citation type="submission" date="2018-05" db="EMBL/GenBank/DDBJ databases">
        <title>Zavarzinia sp. HR-AS.</title>
        <authorList>
            <person name="Lee Y."/>
            <person name="Jeon C.O."/>
        </authorList>
    </citation>
    <scope>NUCLEOTIDE SEQUENCE [LARGE SCALE GENOMIC DNA]</scope>
    <source>
        <strain evidence="10 11">HR-AS</strain>
    </source>
</reference>
<evidence type="ECO:0000256" key="5">
    <source>
        <dbReference type="ARBA" id="ARBA00022764"/>
    </source>
</evidence>
<keyword evidence="4 7" id="KW-0732">Signal</keyword>
<dbReference type="GO" id="GO:0015276">
    <property type="term" value="F:ligand-gated monoatomic ion channel activity"/>
    <property type="evidence" value="ECO:0007669"/>
    <property type="project" value="InterPro"/>
</dbReference>
<evidence type="ECO:0000256" key="7">
    <source>
        <dbReference type="SAM" id="SignalP"/>
    </source>
</evidence>
<evidence type="ECO:0000256" key="6">
    <source>
        <dbReference type="RuleBase" id="RU003744"/>
    </source>
</evidence>
<evidence type="ECO:0000256" key="4">
    <source>
        <dbReference type="ARBA" id="ARBA00022729"/>
    </source>
</evidence>
<name>A0A317EDL9_9PROT</name>
<accession>A0A317EDL9</accession>
<keyword evidence="5" id="KW-0574">Periplasm</keyword>
<dbReference type="InterPro" id="IPR018313">
    <property type="entry name" value="SBP_3_CS"/>
</dbReference>
<dbReference type="GO" id="GO:0016020">
    <property type="term" value="C:membrane"/>
    <property type="evidence" value="ECO:0007669"/>
    <property type="project" value="InterPro"/>
</dbReference>
<gene>
    <name evidence="10" type="ORF">DKG74_08930</name>
</gene>
<feature type="signal peptide" evidence="7">
    <location>
        <begin position="1"/>
        <end position="33"/>
    </location>
</feature>
<dbReference type="PANTHER" id="PTHR35936:SF17">
    <property type="entry name" value="ARGININE-BINDING EXTRACELLULAR PROTEIN ARTP"/>
    <property type="match status" value="1"/>
</dbReference>
<evidence type="ECO:0000259" key="9">
    <source>
        <dbReference type="SMART" id="SM00079"/>
    </source>
</evidence>
<dbReference type="SUPFAM" id="SSF53850">
    <property type="entry name" value="Periplasmic binding protein-like II"/>
    <property type="match status" value="1"/>
</dbReference>
<organism evidence="10 11">
    <name type="scientific">Zavarzinia aquatilis</name>
    <dbReference type="NCBI Taxonomy" id="2211142"/>
    <lineage>
        <taxon>Bacteria</taxon>
        <taxon>Pseudomonadati</taxon>
        <taxon>Pseudomonadota</taxon>
        <taxon>Alphaproteobacteria</taxon>
        <taxon>Rhodospirillales</taxon>
        <taxon>Zavarziniaceae</taxon>
        <taxon>Zavarzinia</taxon>
    </lineage>
</organism>
<evidence type="ECO:0000313" key="10">
    <source>
        <dbReference type="EMBL" id="PWR24230.1"/>
    </source>
</evidence>
<evidence type="ECO:0000256" key="1">
    <source>
        <dbReference type="ARBA" id="ARBA00004418"/>
    </source>
</evidence>
<evidence type="ECO:0000256" key="3">
    <source>
        <dbReference type="ARBA" id="ARBA00022448"/>
    </source>
</evidence>
<comment type="similarity">
    <text evidence="2 6">Belongs to the bacterial solute-binding protein 3 family.</text>
</comment>
<dbReference type="NCBIfam" id="TIGR01096">
    <property type="entry name" value="3A0103s03R"/>
    <property type="match status" value="1"/>
</dbReference>
<dbReference type="PANTHER" id="PTHR35936">
    <property type="entry name" value="MEMBRANE-BOUND LYTIC MUREIN TRANSGLYCOSYLASE F"/>
    <property type="match status" value="1"/>
</dbReference>
<feature type="chain" id="PRO_5016385471" evidence="7">
    <location>
        <begin position="34"/>
        <end position="267"/>
    </location>
</feature>
<dbReference type="OrthoDB" id="9807134at2"/>